<protein>
    <recommendedName>
        <fullName evidence="3">DUF3046 domain-containing protein</fullName>
    </recommendedName>
</protein>
<dbReference type="EMBL" id="JACHBS010000001">
    <property type="protein sequence ID" value="MBB5616994.1"/>
    <property type="molecule type" value="Genomic_DNA"/>
</dbReference>
<evidence type="ECO:0008006" key="3">
    <source>
        <dbReference type="Google" id="ProtNLM"/>
    </source>
</evidence>
<organism evidence="1 2">
    <name type="scientific">Microcella frigidaquae</name>
    <dbReference type="NCBI Taxonomy" id="424758"/>
    <lineage>
        <taxon>Bacteria</taxon>
        <taxon>Bacillati</taxon>
        <taxon>Actinomycetota</taxon>
        <taxon>Actinomycetes</taxon>
        <taxon>Micrococcales</taxon>
        <taxon>Microbacteriaceae</taxon>
        <taxon>Microcella</taxon>
    </lineage>
</organism>
<dbReference type="AlphaFoldDB" id="A0A840X705"/>
<name>A0A840X705_9MICO</name>
<dbReference type="OrthoDB" id="3215033at2"/>
<sequence>MTRSEFLRAIDDEFGEAYGRSLVRDLVLGALGDRTAEEALAQGLAPREVWLALCAVMDVPRERWYGAGRPEPRRS</sequence>
<dbReference type="Proteomes" id="UP000552883">
    <property type="component" value="Unassembled WGS sequence"/>
</dbReference>
<proteinExistence type="predicted"/>
<reference evidence="1 2" key="1">
    <citation type="submission" date="2020-08" db="EMBL/GenBank/DDBJ databases">
        <title>Sequencing the genomes of 1000 actinobacteria strains.</title>
        <authorList>
            <person name="Klenk H.-P."/>
        </authorList>
    </citation>
    <scope>NUCLEOTIDE SEQUENCE [LARGE SCALE GENOMIC DNA]</scope>
    <source>
        <strain evidence="1 2">DSM 23889</strain>
    </source>
</reference>
<accession>A0A840X705</accession>
<evidence type="ECO:0000313" key="2">
    <source>
        <dbReference type="Proteomes" id="UP000552883"/>
    </source>
</evidence>
<comment type="caution">
    <text evidence="1">The sequence shown here is derived from an EMBL/GenBank/DDBJ whole genome shotgun (WGS) entry which is preliminary data.</text>
</comment>
<gene>
    <name evidence="1" type="ORF">BJ959_000490</name>
</gene>
<dbReference type="InterPro" id="IPR021408">
    <property type="entry name" value="DUF3046"/>
</dbReference>
<keyword evidence="2" id="KW-1185">Reference proteome</keyword>
<evidence type="ECO:0000313" key="1">
    <source>
        <dbReference type="EMBL" id="MBB5616994.1"/>
    </source>
</evidence>
<dbReference type="RefSeq" id="WP_153982708.1">
    <property type="nucleotide sequence ID" value="NZ_BAAANZ010000013.1"/>
</dbReference>
<dbReference type="Pfam" id="PF11248">
    <property type="entry name" value="DUF3046"/>
    <property type="match status" value="1"/>
</dbReference>